<dbReference type="EMBL" id="BSTJ01000020">
    <property type="protein sequence ID" value="GLY81603.1"/>
    <property type="molecule type" value="Genomic_DNA"/>
</dbReference>
<dbReference type="Pfam" id="PF14559">
    <property type="entry name" value="TPR_19"/>
    <property type="match status" value="1"/>
</dbReference>
<dbReference type="Proteomes" id="UP001165135">
    <property type="component" value="Unassembled WGS sequence"/>
</dbReference>
<accession>A0A9W6RTS2</accession>
<dbReference type="Gene3D" id="3.40.50.300">
    <property type="entry name" value="P-loop containing nucleotide triphosphate hydrolases"/>
    <property type="match status" value="1"/>
</dbReference>
<proteinExistence type="predicted"/>
<evidence type="ECO:0000313" key="3">
    <source>
        <dbReference type="Proteomes" id="UP001165135"/>
    </source>
</evidence>
<gene>
    <name evidence="2" type="ORF">Airi01_098700</name>
</gene>
<feature type="domain" description="Novel STAND NTPase 1" evidence="1">
    <location>
        <begin position="6"/>
        <end position="346"/>
    </location>
</feature>
<protein>
    <recommendedName>
        <fullName evidence="1">Novel STAND NTPase 1 domain-containing protein</fullName>
    </recommendedName>
</protein>
<sequence length="636" mass="68749">MSTRSPFVGSRPFDTADEAIFHGRAREAAALAKLWRDHRVTILHGPAGVGKTSLLRAGVLPALGAGSRVLPIGRLAFLADFPLAALPDINPFTFALLASWYPEDPPTRIAGSSIRGLVRKNAGVDRHGDAIPVFAAIDQTDLLFFGTRERDGHRRRFADELVEATAARHELHLLITVRTENLDELQALLVRSGLPVRQVTRFPLTALSPSAARQVVSGPLGDTGHPLAASAGRLVEELGAGETSIDPALLQIVCSRLWDELPPDGDDERLPKAVDRILGDHCLRSLATVATAYGEWPSALTTWYRHVFGRKPDADGVTEGRRLTRDLPNAVVRALEDVRLLVADRHAGRRRYRLPQARLRPVVRRLDAEAAVSARHERPRLDAAETAFTAGDLDLARRLASAVAREAGADRPVRGAAECLLGTIAYGQGRMERAAAHYEAAIGVFGALGDTAHVGMLLAAVGRLKIGSETTEAVSRLRAALTQLPGDTFVKTALAHALWHAGRAQAAIAILDDALSQNGATPEAIRLRGEMLADLNRAEPALRDLDRVNYGDRPSSRAAWFLAKRTCEDTGVSGAEERELVDDADDSGPVLLRVARVLRLEGDADTAAGLAERAVKARRPPLPEHLRKEAERLMAR</sequence>
<dbReference type="RefSeq" id="WP_285636267.1">
    <property type="nucleotide sequence ID" value="NZ_BSTJ01000020.1"/>
</dbReference>
<dbReference type="InterPro" id="IPR011990">
    <property type="entry name" value="TPR-like_helical_dom_sf"/>
</dbReference>
<evidence type="ECO:0000259" key="1">
    <source>
        <dbReference type="Pfam" id="PF20703"/>
    </source>
</evidence>
<dbReference type="SUPFAM" id="SSF52540">
    <property type="entry name" value="P-loop containing nucleoside triphosphate hydrolases"/>
    <property type="match status" value="1"/>
</dbReference>
<name>A0A9W6RTS2_9ACTN</name>
<dbReference type="Gene3D" id="1.25.40.10">
    <property type="entry name" value="Tetratricopeptide repeat domain"/>
    <property type="match status" value="1"/>
</dbReference>
<dbReference type="InterPro" id="IPR027417">
    <property type="entry name" value="P-loop_NTPase"/>
</dbReference>
<comment type="caution">
    <text evidence="2">The sequence shown here is derived from an EMBL/GenBank/DDBJ whole genome shotgun (WGS) entry which is preliminary data.</text>
</comment>
<dbReference type="SUPFAM" id="SSF48452">
    <property type="entry name" value="TPR-like"/>
    <property type="match status" value="1"/>
</dbReference>
<evidence type="ECO:0000313" key="2">
    <source>
        <dbReference type="EMBL" id="GLY81603.1"/>
    </source>
</evidence>
<dbReference type="Pfam" id="PF20703">
    <property type="entry name" value="nSTAND1"/>
    <property type="match status" value="1"/>
</dbReference>
<dbReference type="AlphaFoldDB" id="A0A9W6RTS2"/>
<reference evidence="2" key="1">
    <citation type="submission" date="2023-03" db="EMBL/GenBank/DDBJ databases">
        <title>Actinoallomurus iriomotensis NBRC 103681.</title>
        <authorList>
            <person name="Ichikawa N."/>
            <person name="Sato H."/>
            <person name="Tonouchi N."/>
        </authorList>
    </citation>
    <scope>NUCLEOTIDE SEQUENCE</scope>
    <source>
        <strain evidence="2">NBRC 103681</strain>
    </source>
</reference>
<dbReference type="InterPro" id="IPR049052">
    <property type="entry name" value="nSTAND1"/>
</dbReference>
<organism evidence="2 3">
    <name type="scientific">Actinoallomurus iriomotensis</name>
    <dbReference type="NCBI Taxonomy" id="478107"/>
    <lineage>
        <taxon>Bacteria</taxon>
        <taxon>Bacillati</taxon>
        <taxon>Actinomycetota</taxon>
        <taxon>Actinomycetes</taxon>
        <taxon>Streptosporangiales</taxon>
        <taxon>Thermomonosporaceae</taxon>
        <taxon>Actinoallomurus</taxon>
    </lineage>
</organism>